<proteinExistence type="predicted"/>
<reference evidence="2 3" key="1">
    <citation type="journal article" date="2017" name="Front. Microbiol.">
        <title>Comparative Genomic Analysis of the Class Epsilonproteobacteria and Proposed Reclassification to Epsilonbacteraeota (phyl. nov.).</title>
        <authorList>
            <person name="Waite D.W."/>
            <person name="Vanwonterghem I."/>
            <person name="Rinke C."/>
            <person name="Parks D.H."/>
            <person name="Zhang Y."/>
            <person name="Takai K."/>
            <person name="Sievert S.M."/>
            <person name="Simon J."/>
            <person name="Campbell B.J."/>
            <person name="Hanson T.E."/>
            <person name="Woyke T."/>
            <person name="Klotz M.G."/>
            <person name="Hugenholtz P."/>
        </authorList>
    </citation>
    <scope>NUCLEOTIDE SEQUENCE [LARGE SCALE GENOMIC DNA]</scope>
    <source>
        <strain evidence="2">UBA12443</strain>
    </source>
</reference>
<organism evidence="2 3">
    <name type="scientific">Sulfuricurvum kujiense</name>
    <dbReference type="NCBI Taxonomy" id="148813"/>
    <lineage>
        <taxon>Bacteria</taxon>
        <taxon>Pseudomonadati</taxon>
        <taxon>Campylobacterota</taxon>
        <taxon>Epsilonproteobacteria</taxon>
        <taxon>Campylobacterales</taxon>
        <taxon>Sulfurimonadaceae</taxon>
        <taxon>Sulfuricurvum</taxon>
    </lineage>
</organism>
<dbReference type="InterPro" id="IPR036873">
    <property type="entry name" value="Rhodanese-like_dom_sf"/>
</dbReference>
<dbReference type="EMBL" id="DLUI01000053">
    <property type="protein sequence ID" value="DAB38934.1"/>
    <property type="molecule type" value="Genomic_DNA"/>
</dbReference>
<dbReference type="Pfam" id="PF00581">
    <property type="entry name" value="Rhodanese"/>
    <property type="match status" value="1"/>
</dbReference>
<name>A0A2D3WML7_9BACT</name>
<comment type="caution">
    <text evidence="2">The sequence shown here is derived from an EMBL/GenBank/DDBJ whole genome shotgun (WGS) entry which is preliminary data.</text>
</comment>
<evidence type="ECO:0000313" key="2">
    <source>
        <dbReference type="EMBL" id="DAB38934.1"/>
    </source>
</evidence>
<dbReference type="GO" id="GO:0016740">
    <property type="term" value="F:transferase activity"/>
    <property type="evidence" value="ECO:0007669"/>
    <property type="project" value="UniProtKB-KW"/>
</dbReference>
<dbReference type="PROSITE" id="PS50206">
    <property type="entry name" value="RHODANESE_3"/>
    <property type="match status" value="1"/>
</dbReference>
<evidence type="ECO:0000313" key="3">
    <source>
        <dbReference type="Proteomes" id="UP000228859"/>
    </source>
</evidence>
<dbReference type="InterPro" id="IPR001763">
    <property type="entry name" value="Rhodanese-like_dom"/>
</dbReference>
<dbReference type="Gene3D" id="3.40.250.10">
    <property type="entry name" value="Rhodanese-like domain"/>
    <property type="match status" value="1"/>
</dbReference>
<dbReference type="SUPFAM" id="SSF52821">
    <property type="entry name" value="Rhodanese/Cell cycle control phosphatase"/>
    <property type="match status" value="1"/>
</dbReference>
<feature type="domain" description="Rhodanese" evidence="1">
    <location>
        <begin position="46"/>
        <end position="133"/>
    </location>
</feature>
<dbReference type="AlphaFoldDB" id="A0A2D3WML7"/>
<dbReference type="Proteomes" id="UP000228859">
    <property type="component" value="Unassembled WGS sequence"/>
</dbReference>
<keyword evidence="2" id="KW-0808">Transferase</keyword>
<dbReference type="CDD" id="cd00158">
    <property type="entry name" value="RHOD"/>
    <property type="match status" value="1"/>
</dbReference>
<accession>A0A2D3WML7</accession>
<gene>
    <name evidence="2" type="ORF">CFH83_03410</name>
</gene>
<dbReference type="PANTHER" id="PTHR43031:SF16">
    <property type="entry name" value="OXIDOREDUCTASE"/>
    <property type="match status" value="1"/>
</dbReference>
<protein>
    <submittedName>
        <fullName evidence="2">Sulfurtransferase</fullName>
    </submittedName>
</protein>
<dbReference type="PANTHER" id="PTHR43031">
    <property type="entry name" value="FAD-DEPENDENT OXIDOREDUCTASE"/>
    <property type="match status" value="1"/>
</dbReference>
<evidence type="ECO:0000259" key="1">
    <source>
        <dbReference type="PROSITE" id="PS50206"/>
    </source>
</evidence>
<dbReference type="RefSeq" id="WP_294895406.1">
    <property type="nucleotide sequence ID" value="NZ_DLUI01000053.1"/>
</dbReference>
<dbReference type="InterPro" id="IPR050229">
    <property type="entry name" value="GlpE_sulfurtransferase"/>
</dbReference>
<sequence>MKTIIFSLLLASIVSAESFESYLKRFDYNERTEMKIKSLEAVELYKMGEVEFVDIRFREEQAVWSFPFMKKIPLNELPDRLNELDKNKTIVTVCPHYDRAEMARIYLTLKGYKSRYLNDGLLGLAGYLRGDEAKEFIEETSKK</sequence>